<proteinExistence type="predicted"/>
<evidence type="ECO:0000313" key="2">
    <source>
        <dbReference type="EMBL" id="AJZ76574.1"/>
    </source>
</evidence>
<protein>
    <submittedName>
        <fullName evidence="2">Uncharacterized protein</fullName>
    </submittedName>
</protein>
<dbReference type="EMBL" id="CP011097">
    <property type="protein sequence ID" value="AJZ76574.1"/>
    <property type="molecule type" value="Genomic_DNA"/>
</dbReference>
<dbReference type="STRING" id="1603555.SU86_002420"/>
<dbReference type="OrthoDB" id="10770at2157"/>
<keyword evidence="1" id="KW-0812">Transmembrane</keyword>
<gene>
    <name evidence="2" type="ORF">SU86_002420</name>
</gene>
<keyword evidence="1" id="KW-0472">Membrane</keyword>
<evidence type="ECO:0000313" key="3">
    <source>
        <dbReference type="Proteomes" id="UP000266745"/>
    </source>
</evidence>
<keyword evidence="3" id="KW-1185">Reference proteome</keyword>
<feature type="transmembrane region" description="Helical" evidence="1">
    <location>
        <begin position="41"/>
        <end position="62"/>
    </location>
</feature>
<dbReference type="AlphaFoldDB" id="A0A3G1B372"/>
<sequence>MLIVGMILIAYLNSAVPIGQAGMTDEQALDLMKREVEHKNYSTLAAMLAGVGFLLVLISFGARRKKGGAKTIEKRPPEAS</sequence>
<dbReference type="Proteomes" id="UP000266745">
    <property type="component" value="Chromosome"/>
</dbReference>
<evidence type="ECO:0000256" key="1">
    <source>
        <dbReference type="SAM" id="Phobius"/>
    </source>
</evidence>
<name>A0A3G1B372_9ARCH</name>
<reference evidence="2 3" key="1">
    <citation type="journal article" date="2016" name="Sci. Rep.">
        <title>A novel ammonia-oxidizing archaeon from wastewater treatment plant: Its enrichment, physiological and genomic characteristics.</title>
        <authorList>
            <person name="Li Y."/>
            <person name="Ding K."/>
            <person name="Wen X."/>
            <person name="Zhang B."/>
            <person name="Shen B."/>
            <person name="Yang Y."/>
        </authorList>
    </citation>
    <scope>NUCLEOTIDE SEQUENCE [LARGE SCALE GENOMIC DNA]</scope>
    <source>
        <strain evidence="2 3">SAT1</strain>
    </source>
</reference>
<keyword evidence="1" id="KW-1133">Transmembrane helix</keyword>
<dbReference type="KEGG" id="tah:SU86_002420"/>
<organism evidence="2 3">
    <name type="scientific">Candidatus Nitrosotenuis cloacae</name>
    <dbReference type="NCBI Taxonomy" id="1603555"/>
    <lineage>
        <taxon>Archaea</taxon>
        <taxon>Nitrososphaerota</taxon>
        <taxon>Candidatus Nitrosotenuis</taxon>
    </lineage>
</organism>
<accession>A0A3G1B372</accession>